<gene>
    <name evidence="3" type="ORF">SAMN05216587_101750</name>
</gene>
<dbReference type="Proteomes" id="UP000183843">
    <property type="component" value="Unassembled WGS sequence"/>
</dbReference>
<dbReference type="Gene3D" id="2.60.120.10">
    <property type="entry name" value="Jelly Rolls"/>
    <property type="match status" value="2"/>
</dbReference>
<feature type="chain" id="PRO_5010371222" evidence="1">
    <location>
        <begin position="21"/>
        <end position="303"/>
    </location>
</feature>
<evidence type="ECO:0000256" key="1">
    <source>
        <dbReference type="SAM" id="SignalP"/>
    </source>
</evidence>
<protein>
    <submittedName>
        <fullName evidence="3">Cupin domain protein</fullName>
    </submittedName>
</protein>
<feature type="domain" description="Cupin type-2" evidence="2">
    <location>
        <begin position="63"/>
        <end position="131"/>
    </location>
</feature>
<evidence type="ECO:0000259" key="2">
    <source>
        <dbReference type="Pfam" id="PF07883"/>
    </source>
</evidence>
<dbReference type="SUPFAM" id="SSF51182">
    <property type="entry name" value="RmlC-like cupins"/>
    <property type="match status" value="2"/>
</dbReference>
<dbReference type="AlphaFoldDB" id="A0A1I0VM86"/>
<feature type="domain" description="Cupin type-2" evidence="2">
    <location>
        <begin position="211"/>
        <end position="270"/>
    </location>
</feature>
<dbReference type="InterPro" id="IPR011051">
    <property type="entry name" value="RmlC_Cupin_sf"/>
</dbReference>
<dbReference type="InterPro" id="IPR013096">
    <property type="entry name" value="Cupin_2"/>
</dbReference>
<evidence type="ECO:0000313" key="3">
    <source>
        <dbReference type="EMBL" id="SFA77411.1"/>
    </source>
</evidence>
<keyword evidence="1" id="KW-0732">Signal</keyword>
<sequence>MFKWILFFTLMISLVSTVEAHEADKQKMPLPLGKDISERFTGTVHRNDLIVADDTYKVPQTNVITFEPGSYSGWHTHGAMTVIGVAGLGIYQEWGKEPVLIKPGDVVQIPAGVSHFHGAVKDSPFQQFVVYDKDWQPQAGAKAHSGPVSAQEYNSIKFSAAKSQATAEKKKNEFLFHYNEKPFTSPNFNNPVYLGKVLSKPNEAGSPEWIYVMFPKGTYNRWHSHKTGQILIATDGVGYHQVKGGKLEKLQPGDVVFCPPGVIHWHGAAPDSSFAHIAINPQDNHEVSWYDFPTAEYAAIPFN</sequence>
<dbReference type="CDD" id="cd02233">
    <property type="entry name" value="cupin_HNL-like"/>
    <property type="match status" value="2"/>
</dbReference>
<accession>A0A1I0VM86</accession>
<dbReference type="InterPro" id="IPR014710">
    <property type="entry name" value="RmlC-like_jellyroll"/>
</dbReference>
<dbReference type="EMBL" id="FOJX01000001">
    <property type="protein sequence ID" value="SFA77411.1"/>
    <property type="molecule type" value="Genomic_DNA"/>
</dbReference>
<evidence type="ECO:0000313" key="4">
    <source>
        <dbReference type="Proteomes" id="UP000183843"/>
    </source>
</evidence>
<reference evidence="3 4" key="1">
    <citation type="submission" date="2016-10" db="EMBL/GenBank/DDBJ databases">
        <authorList>
            <person name="de Groot N.N."/>
        </authorList>
    </citation>
    <scope>NUCLEOTIDE SEQUENCE [LARGE SCALE GENOMIC DNA]</scope>
    <source>
        <strain evidence="3 4">L14</strain>
    </source>
</reference>
<dbReference type="PANTHER" id="PTHR43698:SF1">
    <property type="entry name" value="BLL4564 PROTEIN"/>
    <property type="match status" value="1"/>
</dbReference>
<feature type="signal peptide" evidence="1">
    <location>
        <begin position="1"/>
        <end position="20"/>
    </location>
</feature>
<name>A0A1I0VM86_SELRU</name>
<dbReference type="RefSeq" id="WP_074812924.1">
    <property type="nucleotide sequence ID" value="NZ_FOJX01000001.1"/>
</dbReference>
<dbReference type="PANTHER" id="PTHR43698">
    <property type="entry name" value="RIBD C-TERMINAL DOMAIN CONTAINING PROTEIN"/>
    <property type="match status" value="1"/>
</dbReference>
<dbReference type="InterPro" id="IPR047263">
    <property type="entry name" value="HNL-like_cupin"/>
</dbReference>
<proteinExistence type="predicted"/>
<dbReference type="Pfam" id="PF07883">
    <property type="entry name" value="Cupin_2"/>
    <property type="match status" value="2"/>
</dbReference>
<organism evidence="3 4">
    <name type="scientific">Selenomonas ruminantium</name>
    <dbReference type="NCBI Taxonomy" id="971"/>
    <lineage>
        <taxon>Bacteria</taxon>
        <taxon>Bacillati</taxon>
        <taxon>Bacillota</taxon>
        <taxon>Negativicutes</taxon>
        <taxon>Selenomonadales</taxon>
        <taxon>Selenomonadaceae</taxon>
        <taxon>Selenomonas</taxon>
    </lineage>
</organism>